<evidence type="ECO:0000313" key="2">
    <source>
        <dbReference type="Proteomes" id="UP001054902"/>
    </source>
</evidence>
<reference evidence="1 2" key="1">
    <citation type="journal article" date="2021" name="Sci. Rep.">
        <title>The genome of the diatom Chaetoceros tenuissimus carries an ancient integrated fragment of an extant virus.</title>
        <authorList>
            <person name="Hongo Y."/>
            <person name="Kimura K."/>
            <person name="Takaki Y."/>
            <person name="Yoshida Y."/>
            <person name="Baba S."/>
            <person name="Kobayashi G."/>
            <person name="Nagasaki K."/>
            <person name="Hano T."/>
            <person name="Tomaru Y."/>
        </authorList>
    </citation>
    <scope>NUCLEOTIDE SEQUENCE [LARGE SCALE GENOMIC DNA]</scope>
    <source>
        <strain evidence="1 2">NIES-3715</strain>
    </source>
</reference>
<dbReference type="AlphaFoldDB" id="A0AAD3CE52"/>
<dbReference type="Proteomes" id="UP001054902">
    <property type="component" value="Unassembled WGS sequence"/>
</dbReference>
<keyword evidence="2" id="KW-1185">Reference proteome</keyword>
<comment type="caution">
    <text evidence="1">The sequence shown here is derived from an EMBL/GenBank/DDBJ whole genome shotgun (WGS) entry which is preliminary data.</text>
</comment>
<name>A0AAD3CE52_9STRA</name>
<proteinExistence type="predicted"/>
<gene>
    <name evidence="1" type="ORF">CTEN210_00438</name>
</gene>
<dbReference type="EMBL" id="BLLK01000019">
    <property type="protein sequence ID" value="GFH43963.1"/>
    <property type="molecule type" value="Genomic_DNA"/>
</dbReference>
<protein>
    <submittedName>
        <fullName evidence="1">Uncharacterized protein</fullName>
    </submittedName>
</protein>
<evidence type="ECO:0000313" key="1">
    <source>
        <dbReference type="EMBL" id="GFH43963.1"/>
    </source>
</evidence>
<sequence>MKEKMLESRIDEDKKNLSIALLSTRLYDFLDLNIDELIDMEDLQVFLDSISTLLDTDGSIGAMCILMLSCLLLLNPMPASAKENQQGKDLTVFSYSRPNEIIEDFPKGFSNMCFNFPQENEIVDVFFGYARAINVDEDTCSFTAVSTMDDSTSVNVKSFHINNILNASGAALGFLFREVYGRNNWIKSTLEEERKKSEAAASLDTPPEIGSFQGVSFRKMSRNSSNKRMTIKRKLNFETNGSIVGSGFDPIDGSFEIKGSWRKVGNEYKLRWKEMYDEKKIVEIMDSKHWYKVKQKYDVEVEGTLFEGEEF</sequence>
<organism evidence="1 2">
    <name type="scientific">Chaetoceros tenuissimus</name>
    <dbReference type="NCBI Taxonomy" id="426638"/>
    <lineage>
        <taxon>Eukaryota</taxon>
        <taxon>Sar</taxon>
        <taxon>Stramenopiles</taxon>
        <taxon>Ochrophyta</taxon>
        <taxon>Bacillariophyta</taxon>
        <taxon>Coscinodiscophyceae</taxon>
        <taxon>Chaetocerotophycidae</taxon>
        <taxon>Chaetocerotales</taxon>
        <taxon>Chaetocerotaceae</taxon>
        <taxon>Chaetoceros</taxon>
    </lineage>
</organism>
<accession>A0AAD3CE52</accession>